<dbReference type="EMBL" id="LJIG01016085">
    <property type="protein sequence ID" value="KRT81661.1"/>
    <property type="molecule type" value="Genomic_DNA"/>
</dbReference>
<keyword evidence="5 6" id="KW-0472">Membrane</keyword>
<proteinExistence type="inferred from homology"/>
<evidence type="ECO:0000313" key="8">
    <source>
        <dbReference type="Proteomes" id="UP000051574"/>
    </source>
</evidence>
<feature type="transmembrane region" description="Helical" evidence="6">
    <location>
        <begin position="259"/>
        <end position="279"/>
    </location>
</feature>
<comment type="function">
    <text evidence="6">Gustatory receptor which mediates acceptance or avoidance behavior, depending on its substrates.</text>
</comment>
<sequence length="329" mass="38008">MRQSKLFFPVANRQIKFFKRPKRTSFLSSLFPITLFCNIIGVWPIEIKIRENTLVTKTSILKSIHTLLLLILQVTLPSIFTCEQNYNSDSSINVVIFEEVVNKYLYTILGCIFIVFTLIQCDKMKKFCRYIFRIDQNLIFLCKDIDYNGKRKQILLNLICGLFFYMAVVLSYYFTAENLVEIIKPMLILIIFTVLANFSSSVELIKQRYQIINDYVGNFSQNKIKNSFGTVLTPLDELKMLSTICSLLCDASEVVNATYTFQLVCFVVLAFLGTLFGMFSTVRAMMDTHTEEDFNFEKMVLKNCSVSVFMAWMLVRAIVVCSSTRNEVS</sequence>
<keyword evidence="8" id="KW-1185">Reference proteome</keyword>
<accession>A0A0T6B3K9</accession>
<name>A0A0T6B3K9_9SCAR</name>
<feature type="transmembrane region" description="Helical" evidence="6">
    <location>
        <begin position="26"/>
        <end position="47"/>
    </location>
</feature>
<dbReference type="AlphaFoldDB" id="A0A0T6B3K9"/>
<dbReference type="OrthoDB" id="6366728at2759"/>
<dbReference type="Pfam" id="PF08395">
    <property type="entry name" value="7tm_7"/>
    <property type="match status" value="1"/>
</dbReference>
<feature type="transmembrane region" description="Helical" evidence="6">
    <location>
        <begin position="299"/>
        <end position="319"/>
    </location>
</feature>
<evidence type="ECO:0000256" key="3">
    <source>
        <dbReference type="ARBA" id="ARBA00022692"/>
    </source>
</evidence>
<keyword evidence="4 6" id="KW-1133">Transmembrane helix</keyword>
<evidence type="ECO:0000313" key="7">
    <source>
        <dbReference type="EMBL" id="KRT81661.1"/>
    </source>
</evidence>
<dbReference type="GO" id="GO:0007165">
    <property type="term" value="P:signal transduction"/>
    <property type="evidence" value="ECO:0007669"/>
    <property type="project" value="UniProtKB-KW"/>
</dbReference>
<keyword evidence="3 6" id="KW-0812">Transmembrane</keyword>
<protein>
    <recommendedName>
        <fullName evidence="6">Gustatory receptor</fullName>
    </recommendedName>
</protein>
<evidence type="ECO:0000256" key="2">
    <source>
        <dbReference type="ARBA" id="ARBA00022475"/>
    </source>
</evidence>
<dbReference type="GO" id="GO:0050909">
    <property type="term" value="P:sensory perception of taste"/>
    <property type="evidence" value="ECO:0007669"/>
    <property type="project" value="InterPro"/>
</dbReference>
<reference evidence="7 8" key="1">
    <citation type="submission" date="2015-09" db="EMBL/GenBank/DDBJ databases">
        <title>Draft genome of the scarab beetle Oryctes borbonicus.</title>
        <authorList>
            <person name="Meyer J.M."/>
            <person name="Markov G.V."/>
            <person name="Baskaran P."/>
            <person name="Herrmann M."/>
            <person name="Sommer R.J."/>
            <person name="Roedelsperger C."/>
        </authorList>
    </citation>
    <scope>NUCLEOTIDE SEQUENCE [LARGE SCALE GENOMIC DNA]</scope>
    <source>
        <strain evidence="7">OB123</strain>
        <tissue evidence="7">Whole animal</tissue>
    </source>
</reference>
<comment type="subcellular location">
    <subcellularLocation>
        <location evidence="1 6">Cell membrane</location>
        <topology evidence="1 6">Multi-pass membrane protein</topology>
    </subcellularLocation>
</comment>
<feature type="transmembrane region" description="Helical" evidence="6">
    <location>
        <begin position="59"/>
        <end position="80"/>
    </location>
</feature>
<gene>
    <name evidence="7" type="ORF">AMK59_5134</name>
</gene>
<evidence type="ECO:0000256" key="4">
    <source>
        <dbReference type="ARBA" id="ARBA00022989"/>
    </source>
</evidence>
<evidence type="ECO:0000256" key="1">
    <source>
        <dbReference type="ARBA" id="ARBA00004651"/>
    </source>
</evidence>
<evidence type="ECO:0000256" key="5">
    <source>
        <dbReference type="ARBA" id="ARBA00023136"/>
    </source>
</evidence>
<feature type="transmembrane region" description="Helical" evidence="6">
    <location>
        <begin position="186"/>
        <end position="205"/>
    </location>
</feature>
<dbReference type="Proteomes" id="UP000051574">
    <property type="component" value="Unassembled WGS sequence"/>
</dbReference>
<keyword evidence="6" id="KW-0807">Transducer</keyword>
<dbReference type="InterPro" id="IPR013604">
    <property type="entry name" value="7TM_chemorcpt"/>
</dbReference>
<comment type="caution">
    <text evidence="7">The sequence shown here is derived from an EMBL/GenBank/DDBJ whole genome shotgun (WGS) entry which is preliminary data.</text>
</comment>
<comment type="similarity">
    <text evidence="6">Belongs to the insect chemoreceptor superfamily. Gustatory receptor (GR) family.</text>
</comment>
<dbReference type="GO" id="GO:0005886">
    <property type="term" value="C:plasma membrane"/>
    <property type="evidence" value="ECO:0007669"/>
    <property type="project" value="UniProtKB-SubCell"/>
</dbReference>
<keyword evidence="2 6" id="KW-1003">Cell membrane</keyword>
<feature type="transmembrane region" description="Helical" evidence="6">
    <location>
        <begin position="154"/>
        <end position="174"/>
    </location>
</feature>
<feature type="transmembrane region" description="Helical" evidence="6">
    <location>
        <begin position="100"/>
        <end position="119"/>
    </location>
</feature>
<evidence type="ECO:0000256" key="6">
    <source>
        <dbReference type="RuleBase" id="RU363108"/>
    </source>
</evidence>
<organism evidence="7 8">
    <name type="scientific">Oryctes borbonicus</name>
    <dbReference type="NCBI Taxonomy" id="1629725"/>
    <lineage>
        <taxon>Eukaryota</taxon>
        <taxon>Metazoa</taxon>
        <taxon>Ecdysozoa</taxon>
        <taxon>Arthropoda</taxon>
        <taxon>Hexapoda</taxon>
        <taxon>Insecta</taxon>
        <taxon>Pterygota</taxon>
        <taxon>Neoptera</taxon>
        <taxon>Endopterygota</taxon>
        <taxon>Coleoptera</taxon>
        <taxon>Polyphaga</taxon>
        <taxon>Scarabaeiformia</taxon>
        <taxon>Scarabaeidae</taxon>
        <taxon>Dynastinae</taxon>
        <taxon>Oryctes</taxon>
    </lineage>
</organism>
<keyword evidence="6" id="KW-0675">Receptor</keyword>